<dbReference type="Gene3D" id="3.80.10.10">
    <property type="entry name" value="Ribonuclease Inhibitor"/>
    <property type="match status" value="2"/>
</dbReference>
<feature type="region of interest" description="Disordered" evidence="3">
    <location>
        <begin position="774"/>
        <end position="821"/>
    </location>
</feature>
<dbReference type="GO" id="GO:0016301">
    <property type="term" value="F:kinase activity"/>
    <property type="evidence" value="ECO:0007669"/>
    <property type="project" value="UniProtKB-KW"/>
</dbReference>
<feature type="region of interest" description="Disordered" evidence="3">
    <location>
        <begin position="252"/>
        <end position="360"/>
    </location>
</feature>
<feature type="compositionally biased region" description="Polar residues" evidence="3">
    <location>
        <begin position="305"/>
        <end position="328"/>
    </location>
</feature>
<proteinExistence type="predicted"/>
<dbReference type="PANTHER" id="PTHR48053:SF71">
    <property type="entry name" value="LEUCINE RICH REPEAT FAMILY PROTEIN, EXPRESSED"/>
    <property type="match status" value="1"/>
</dbReference>
<dbReference type="GO" id="GO:0016020">
    <property type="term" value="C:membrane"/>
    <property type="evidence" value="ECO:0007669"/>
    <property type="project" value="UniProtKB-SubCell"/>
</dbReference>
<dbReference type="PANTHER" id="PTHR48053">
    <property type="entry name" value="LEUCINE RICH REPEAT FAMILY PROTEIN, EXPRESSED"/>
    <property type="match status" value="1"/>
</dbReference>
<keyword evidence="4" id="KW-0472">Membrane</keyword>
<organism evidence="5 6">
    <name type="scientific">Seminavis robusta</name>
    <dbReference type="NCBI Taxonomy" id="568900"/>
    <lineage>
        <taxon>Eukaryota</taxon>
        <taxon>Sar</taxon>
        <taxon>Stramenopiles</taxon>
        <taxon>Ochrophyta</taxon>
        <taxon>Bacillariophyta</taxon>
        <taxon>Bacillariophyceae</taxon>
        <taxon>Bacillariophycidae</taxon>
        <taxon>Naviculales</taxon>
        <taxon>Naviculaceae</taxon>
        <taxon>Seminavis</taxon>
    </lineage>
</organism>
<dbReference type="Pfam" id="PF00560">
    <property type="entry name" value="LRR_1"/>
    <property type="match status" value="1"/>
</dbReference>
<feature type="compositionally biased region" description="Low complexity" evidence="3">
    <location>
        <begin position="75"/>
        <end position="97"/>
    </location>
</feature>
<dbReference type="InterPro" id="IPR032675">
    <property type="entry name" value="LRR_dom_sf"/>
</dbReference>
<dbReference type="Proteomes" id="UP001153069">
    <property type="component" value="Unassembled WGS sequence"/>
</dbReference>
<feature type="region of interest" description="Disordered" evidence="3">
    <location>
        <begin position="214"/>
        <end position="239"/>
    </location>
</feature>
<keyword evidence="5" id="KW-0675">Receptor</keyword>
<feature type="transmembrane region" description="Helical" evidence="4">
    <location>
        <begin position="369"/>
        <end position="392"/>
    </location>
</feature>
<accession>A0A9N8EM86</accession>
<dbReference type="SUPFAM" id="SSF52058">
    <property type="entry name" value="L domain-like"/>
    <property type="match status" value="1"/>
</dbReference>
<dbReference type="InterPro" id="IPR051716">
    <property type="entry name" value="Plant_RL_S/T_kinase"/>
</dbReference>
<evidence type="ECO:0000256" key="2">
    <source>
        <dbReference type="ARBA" id="ARBA00022729"/>
    </source>
</evidence>
<evidence type="ECO:0000256" key="4">
    <source>
        <dbReference type="SAM" id="Phobius"/>
    </source>
</evidence>
<dbReference type="EMBL" id="CAICTM010001322">
    <property type="protein sequence ID" value="CAB9522624.1"/>
    <property type="molecule type" value="Genomic_DNA"/>
</dbReference>
<gene>
    <name evidence="5" type="ORF">SEMRO_1324_G262790.1</name>
</gene>
<evidence type="ECO:0000256" key="1">
    <source>
        <dbReference type="ARBA" id="ARBA00004167"/>
    </source>
</evidence>
<feature type="region of interest" description="Disordered" evidence="3">
    <location>
        <begin position="1"/>
        <end position="132"/>
    </location>
</feature>
<keyword evidence="6" id="KW-1185">Reference proteome</keyword>
<keyword evidence="5" id="KW-0418">Kinase</keyword>
<keyword evidence="4" id="KW-1133">Transmembrane helix</keyword>
<keyword evidence="4" id="KW-0812">Transmembrane</keyword>
<name>A0A9N8EM86_9STRA</name>
<feature type="compositionally biased region" description="Basic and acidic residues" evidence="3">
    <location>
        <begin position="111"/>
        <end position="127"/>
    </location>
</feature>
<feature type="compositionally biased region" description="Polar residues" evidence="3">
    <location>
        <begin position="46"/>
        <end position="61"/>
    </location>
</feature>
<feature type="compositionally biased region" description="Basic residues" evidence="3">
    <location>
        <begin position="265"/>
        <end position="282"/>
    </location>
</feature>
<comment type="caution">
    <text evidence="5">The sequence shown here is derived from an EMBL/GenBank/DDBJ whole genome shotgun (WGS) entry which is preliminary data.</text>
</comment>
<feature type="compositionally biased region" description="Basic residues" evidence="3">
    <location>
        <begin position="340"/>
        <end position="360"/>
    </location>
</feature>
<dbReference type="InterPro" id="IPR001611">
    <property type="entry name" value="Leu-rich_rpt"/>
</dbReference>
<feature type="compositionally biased region" description="Polar residues" evidence="3">
    <location>
        <begin position="774"/>
        <end position="785"/>
    </location>
</feature>
<feature type="compositionally biased region" description="Low complexity" evidence="3">
    <location>
        <begin position="1"/>
        <end position="11"/>
    </location>
</feature>
<feature type="compositionally biased region" description="Low complexity" evidence="3">
    <location>
        <begin position="798"/>
        <end position="820"/>
    </location>
</feature>
<evidence type="ECO:0000313" key="6">
    <source>
        <dbReference type="Proteomes" id="UP001153069"/>
    </source>
</evidence>
<sequence>MNSSSSSSSASYGRRRRLPLHYSSSKRGSPSPSRTTSPTGRSASPLSLSGYTSPLASSPPSSFYKHRAQSQSYANSSFTNSFTNSFTSSHNSSSRQLQLDERRRQRVLHSHPLDQSESESYHEDPLHQDVSGNSTMSRRFFLTPPERLQVDQSVNLMDVETGHYEFDNTPPQANTSRMHYGELPSKRKNNKHMSSWLSSLLFGDSNHNDKSNEALEAVSSHSHNPRASFTSATSKQDDPIEMFQDEQVIFQDEEVGLSPPQSRRSSTRKRSSKKKKKKKTKTKQASNADKSNSDGDPKKDASALNFPNSFNPNDWEQRAQSSKESQLQDGDDTVVVAHRSSQKGKKPKKKKKSKRLRSKLKKLKPSRMVLAFLGLTLLLTLILGTFLIILVATDTIWVFQSHHQDHTTDAHPIPVVLQERNHSFLELEELPASTQFLLTGTGHETPQHEALQWITADPHVTLVGIGHNSNTTYSPLETLSARQRFALATLYYSHHSHSQLSEWQPPHPERTHWLDYSVNECDWFGILPQYHGNYSVCNRYHQLHSLLLRHYQFQGRLPVEELGLLSNLKRVELGFNQIQGILPPTLLASWKNLEYLGMEHNQMTGQLPTTLGLLTNSNGLHGIQLSYNQFSGTLPSEIGLLVPHLRLFNVMHNQLSGSIPTTLGGFVSLDETSDGYGTEYAALQELSLNGNFFSGKIPSELGRLTQLTKLGLHHNLELDHQILPKEICQLPLLESITVDCDIVKCPTSVACPCQCMANWSNGRHPVSHTTVFTLNRDGTTSSSNAQEEDEQQPLHGDSGAVAHHTSTAATTKTAHGGAAVQKRDEQNVFDQEHNPYVQELQPRTFSLNVDKRKKKQENVFHNNGNENRRGLLRASIAS</sequence>
<feature type="compositionally biased region" description="Polar residues" evidence="3">
    <location>
        <begin position="219"/>
        <end position="234"/>
    </location>
</feature>
<feature type="compositionally biased region" description="Low complexity" evidence="3">
    <location>
        <begin position="23"/>
        <end position="45"/>
    </location>
</feature>
<protein>
    <submittedName>
        <fullName evidence="5">Leucine-rich repeat receptor-like protein kinase</fullName>
    </submittedName>
</protein>
<comment type="subcellular location">
    <subcellularLocation>
        <location evidence="1">Membrane</location>
        <topology evidence="1">Single-pass membrane protein</topology>
    </subcellularLocation>
</comment>
<keyword evidence="5" id="KW-0808">Transferase</keyword>
<keyword evidence="2" id="KW-0732">Signal</keyword>
<evidence type="ECO:0000313" key="5">
    <source>
        <dbReference type="EMBL" id="CAB9522624.1"/>
    </source>
</evidence>
<dbReference type="AlphaFoldDB" id="A0A9N8EM86"/>
<feature type="compositionally biased region" description="Basic and acidic residues" evidence="3">
    <location>
        <begin position="291"/>
        <end position="301"/>
    </location>
</feature>
<evidence type="ECO:0000256" key="3">
    <source>
        <dbReference type="SAM" id="MobiDB-lite"/>
    </source>
</evidence>
<reference evidence="5" key="1">
    <citation type="submission" date="2020-06" db="EMBL/GenBank/DDBJ databases">
        <authorList>
            <consortium name="Plant Systems Biology data submission"/>
        </authorList>
    </citation>
    <scope>NUCLEOTIDE SEQUENCE</scope>
    <source>
        <strain evidence="5">D6</strain>
    </source>
</reference>
<dbReference type="OrthoDB" id="2021138at2759"/>